<dbReference type="GO" id="GO:0000139">
    <property type="term" value="C:Golgi membrane"/>
    <property type="evidence" value="ECO:0007669"/>
    <property type="project" value="UniProtKB-SubCell"/>
</dbReference>
<keyword evidence="9" id="KW-0479">Metal-binding</keyword>
<dbReference type="PANTHER" id="PTHR11675">
    <property type="entry name" value="N-ACETYLGALACTOSAMINYLTRANSFERASE"/>
    <property type="match status" value="1"/>
</dbReference>
<evidence type="ECO:0000256" key="16">
    <source>
        <dbReference type="ARBA" id="ARBA00023180"/>
    </source>
</evidence>
<keyword evidence="6" id="KW-0328">Glycosyltransferase</keyword>
<proteinExistence type="inferred from homology"/>
<dbReference type="GO" id="GO:0046872">
    <property type="term" value="F:metal ion binding"/>
    <property type="evidence" value="ECO:0007669"/>
    <property type="project" value="UniProtKB-KW"/>
</dbReference>
<dbReference type="Gene3D" id="3.50.50.60">
    <property type="entry name" value="FAD/NAD(P)-binding domain"/>
    <property type="match status" value="1"/>
</dbReference>
<keyword evidence="17" id="KW-0464">Manganese</keyword>
<feature type="domain" description="SWIRM" evidence="19">
    <location>
        <begin position="738"/>
        <end position="839"/>
    </location>
</feature>
<evidence type="ECO:0000256" key="3">
    <source>
        <dbReference type="ARBA" id="ARBA00004323"/>
    </source>
</evidence>
<dbReference type="InterPro" id="IPR036188">
    <property type="entry name" value="FAD/NAD-bd_sf"/>
</dbReference>
<keyword evidence="12" id="KW-1133">Transmembrane helix</keyword>
<keyword evidence="20" id="KW-1185">Reference proteome</keyword>
<keyword evidence="7" id="KW-0808">Transferase</keyword>
<evidence type="ECO:0000256" key="12">
    <source>
        <dbReference type="ARBA" id="ARBA00022989"/>
    </source>
</evidence>
<dbReference type="InterPro" id="IPR001173">
    <property type="entry name" value="Glyco_trans_2-like"/>
</dbReference>
<dbReference type="SUPFAM" id="SSF50370">
    <property type="entry name" value="Ricin B-like lectins"/>
    <property type="match status" value="1"/>
</dbReference>
<dbReference type="InterPro" id="IPR000772">
    <property type="entry name" value="Ricin_B_lectin"/>
</dbReference>
<comment type="subcellular location">
    <subcellularLocation>
        <location evidence="3">Golgi apparatus membrane</location>
        <topology evidence="3">Single-pass type II membrane protein</topology>
    </subcellularLocation>
    <subcellularLocation>
        <location evidence="2">Nucleus</location>
    </subcellularLocation>
</comment>
<evidence type="ECO:0000256" key="6">
    <source>
        <dbReference type="ARBA" id="ARBA00022676"/>
    </source>
</evidence>
<keyword evidence="15" id="KW-1015">Disulfide bond</keyword>
<accession>A0A1I7UZG6</accession>
<dbReference type="PANTHER" id="PTHR11675:SF119">
    <property type="entry name" value="POLYPEPTIDE N-ACETYLGALACTOSAMINYLTRANSFERASE 2"/>
    <property type="match status" value="1"/>
</dbReference>
<dbReference type="STRING" id="1561998.A0A1I7UZG6"/>
<evidence type="ECO:0000313" key="21">
    <source>
        <dbReference type="WBParaSite" id="Csp11.Scaffold630.g20888.t1"/>
    </source>
</evidence>
<dbReference type="Gene3D" id="3.90.660.10">
    <property type="match status" value="1"/>
</dbReference>
<dbReference type="Gene3D" id="3.90.550.10">
    <property type="entry name" value="Spore Coat Polysaccharide Biosynthesis Protein SpsA, Chain A"/>
    <property type="match status" value="1"/>
</dbReference>
<dbReference type="WBParaSite" id="Csp11.Scaffold630.g20888.t1">
    <property type="protein sequence ID" value="Csp11.Scaffold630.g20888.t1"/>
    <property type="gene ID" value="Csp11.Scaffold630.g20888"/>
</dbReference>
<evidence type="ECO:0000256" key="10">
    <source>
        <dbReference type="ARBA" id="ARBA00022734"/>
    </source>
</evidence>
<dbReference type="InterPro" id="IPR007526">
    <property type="entry name" value="SWIRM"/>
</dbReference>
<evidence type="ECO:0000256" key="11">
    <source>
        <dbReference type="ARBA" id="ARBA00022968"/>
    </source>
</evidence>
<comment type="cofactor">
    <cofactor evidence="1">
        <name>Mn(2+)</name>
        <dbReference type="ChEBI" id="CHEBI:29035"/>
    </cofactor>
</comment>
<keyword evidence="10" id="KW-0430">Lectin</keyword>
<dbReference type="GO" id="GO:0006493">
    <property type="term" value="P:protein O-linked glycosylation"/>
    <property type="evidence" value="ECO:0007669"/>
    <property type="project" value="TreeGrafter"/>
</dbReference>
<dbReference type="InterPro" id="IPR035992">
    <property type="entry name" value="Ricin_B-like_lectins"/>
</dbReference>
<evidence type="ECO:0000256" key="15">
    <source>
        <dbReference type="ARBA" id="ARBA00023157"/>
    </source>
</evidence>
<dbReference type="PROSITE" id="PS50934">
    <property type="entry name" value="SWIRM"/>
    <property type="match status" value="1"/>
</dbReference>
<dbReference type="Gene3D" id="1.10.10.10">
    <property type="entry name" value="Winged helix-like DNA-binding domain superfamily/Winged helix DNA-binding domain"/>
    <property type="match status" value="1"/>
</dbReference>
<dbReference type="Pfam" id="PF00535">
    <property type="entry name" value="Glycos_transf_2"/>
    <property type="match status" value="1"/>
</dbReference>
<dbReference type="SUPFAM" id="SSF46689">
    <property type="entry name" value="Homeodomain-like"/>
    <property type="match status" value="1"/>
</dbReference>
<evidence type="ECO:0000256" key="13">
    <source>
        <dbReference type="ARBA" id="ARBA00023034"/>
    </source>
</evidence>
<protein>
    <submittedName>
        <fullName evidence="21">SWIRM domain-containing protein</fullName>
    </submittedName>
</protein>
<organism evidence="20 21">
    <name type="scientific">Caenorhabditis tropicalis</name>
    <dbReference type="NCBI Taxonomy" id="1561998"/>
    <lineage>
        <taxon>Eukaryota</taxon>
        <taxon>Metazoa</taxon>
        <taxon>Ecdysozoa</taxon>
        <taxon>Nematoda</taxon>
        <taxon>Chromadorea</taxon>
        <taxon>Rhabditida</taxon>
        <taxon>Rhabditina</taxon>
        <taxon>Rhabditomorpha</taxon>
        <taxon>Rhabditoidea</taxon>
        <taxon>Rhabditidae</taxon>
        <taxon>Peloderinae</taxon>
        <taxon>Caenorhabditis</taxon>
    </lineage>
</organism>
<feature type="region of interest" description="Disordered" evidence="18">
    <location>
        <begin position="112"/>
        <end position="134"/>
    </location>
</feature>
<evidence type="ECO:0000256" key="18">
    <source>
        <dbReference type="SAM" id="MobiDB-lite"/>
    </source>
</evidence>
<dbReference type="Proteomes" id="UP000095282">
    <property type="component" value="Unplaced"/>
</dbReference>
<evidence type="ECO:0000256" key="1">
    <source>
        <dbReference type="ARBA" id="ARBA00001936"/>
    </source>
</evidence>
<keyword evidence="8" id="KW-0812">Transmembrane</keyword>
<dbReference type="Gene3D" id="2.80.10.50">
    <property type="match status" value="1"/>
</dbReference>
<dbReference type="UniPathway" id="UPA00378"/>
<keyword evidence="11" id="KW-0735">Signal-anchor</keyword>
<keyword evidence="13" id="KW-0333">Golgi apparatus</keyword>
<feature type="compositionally biased region" description="Basic and acidic residues" evidence="18">
    <location>
        <begin position="123"/>
        <end position="132"/>
    </location>
</feature>
<evidence type="ECO:0000256" key="2">
    <source>
        <dbReference type="ARBA" id="ARBA00004123"/>
    </source>
</evidence>
<comment type="similarity">
    <text evidence="5">Belongs to the glycosyltransferase 2 family. GalNAc-T subfamily.</text>
</comment>
<dbReference type="InterPro" id="IPR029044">
    <property type="entry name" value="Nucleotide-diphossugar_trans"/>
</dbReference>
<dbReference type="GO" id="GO:0004653">
    <property type="term" value="F:polypeptide N-acetylgalactosaminyltransferase activity"/>
    <property type="evidence" value="ECO:0007669"/>
    <property type="project" value="UniProtKB-ARBA"/>
</dbReference>
<evidence type="ECO:0000259" key="19">
    <source>
        <dbReference type="PROSITE" id="PS50934"/>
    </source>
</evidence>
<evidence type="ECO:0000256" key="4">
    <source>
        <dbReference type="ARBA" id="ARBA00004922"/>
    </source>
</evidence>
<keyword evidence="14" id="KW-0472">Membrane</keyword>
<dbReference type="GO" id="GO:0140682">
    <property type="term" value="F:FAD-dependent H3K4me/H3K4me3 demethylase activity"/>
    <property type="evidence" value="ECO:0007669"/>
    <property type="project" value="UniProtKB-ARBA"/>
</dbReference>
<dbReference type="GO" id="GO:0005634">
    <property type="term" value="C:nucleus"/>
    <property type="evidence" value="ECO:0007669"/>
    <property type="project" value="UniProtKB-SubCell"/>
</dbReference>
<dbReference type="SUPFAM" id="SSF54373">
    <property type="entry name" value="FAD-linked reductases, C-terminal domain"/>
    <property type="match status" value="1"/>
</dbReference>
<dbReference type="PROSITE" id="PS50231">
    <property type="entry name" value="RICIN_B_LECTIN"/>
    <property type="match status" value="1"/>
</dbReference>
<dbReference type="SUPFAM" id="SSF53448">
    <property type="entry name" value="Nucleotide-diphospho-sugar transferases"/>
    <property type="match status" value="1"/>
</dbReference>
<keyword evidence="16" id="KW-0325">Glycoprotein</keyword>
<evidence type="ECO:0000256" key="8">
    <source>
        <dbReference type="ARBA" id="ARBA00022692"/>
    </source>
</evidence>
<feature type="compositionally biased region" description="Basic and acidic residues" evidence="18">
    <location>
        <begin position="42"/>
        <end position="57"/>
    </location>
</feature>
<evidence type="ECO:0000256" key="7">
    <source>
        <dbReference type="ARBA" id="ARBA00022679"/>
    </source>
</evidence>
<evidence type="ECO:0000256" key="9">
    <source>
        <dbReference type="ARBA" id="ARBA00022723"/>
    </source>
</evidence>
<reference evidence="21" key="1">
    <citation type="submission" date="2016-11" db="UniProtKB">
        <authorList>
            <consortium name="WormBaseParasite"/>
        </authorList>
    </citation>
    <scope>IDENTIFICATION</scope>
</reference>
<evidence type="ECO:0000313" key="20">
    <source>
        <dbReference type="Proteomes" id="UP000095282"/>
    </source>
</evidence>
<dbReference type="Pfam" id="PF00652">
    <property type="entry name" value="Ricin_B_lectin"/>
    <property type="match status" value="1"/>
</dbReference>
<evidence type="ECO:0000256" key="5">
    <source>
        <dbReference type="ARBA" id="ARBA00005680"/>
    </source>
</evidence>
<sequence length="1305" mass="148118">MLPRMLKMRTVGTVLAVVWLFALAFIYVQSSNSTQGLPPRPIEPRIHHPKNIEDRPKKSAPPIPTIDLAEDTTIHKRTEVGVTWKTFDVEKFLNKGKWHQGEDKYKANSFNQEASDSISPTRKIPDSREPPCRDVNYSEIRMQPTTVIITYHNEARSSLLRTIFSVFNMSPEDLLLEIVLVDDNSMDIEMGKELAQIERVKVLRNNQREGLIRSRVKGAQVAEAPILTFLDSHIECNQKWLEPLLARIAENPKAVVAPIIDVINVDNFNYVGASADLRGGFDWTLVFRWEFMNEQLRTERHKHPTAPIKSPTMAGGLFTISKEWFEELGTYDLDMEVWGGENLEMSFRVWQCGGSLEILPCSRVGHVFRKKHPYTFPGGSGNVFQKNTRRAAEVWMDEYKAIYLKNVPSARFVNYGDITDRLAIRDRLQCKSFKWYLDTVYPQLEIPKKATGRSVQVKVGHLCLDSMARKENEAPGLFACHGTGGNQEWVFDPLTKIFRNAISQLCLDFSAEKKNVVMVKCEMIIRVKRTCTLTAEAMKEAKRAKRLRIEENCVLQLGNCKKSASCGHRLSSTEACCSSCFSTTFRGRDYEAQFLVWKQKAMDGQAHLRSEQFVKRYVNSRYLPYYKKCQRCGKYSKSPHTESLSARDFSDFQCEKGCENTKETPDIEKVRRSSEWFLNEFGHPPLLQNNISYDLLVDHYVVRTTGMDATCQENAQLIHDGGVAFRDTRKIMHMFYIPFTDVIANIVHPEFMETDEKFAFPKYADDPQSIYYLQIRNTIIAMWLKHPFAEITPQMVEMQIIVRGHARIFFIEHLIQPVLEFLTIKGVVNYGAFDFRINPLKGTVPRVAIIGAGISGISTARHLKHLGIDAVLFEAKDRHGGRMNDEKSLGVSIGKGAQIIVGNINNPITLLCEQIGIKYRNSNFFCPLIDESGKCYTLENKELDDQVDLHYNNVLDAIRNKYQSDRNFPDATLEEMFSKMSEGLLSAANLDYLNTPDFDKLLDFHLGNLEFSCGTAVSNLSAKEYDHNEKFGNFAGEHAVITDGAQTIVDFLAEGLDIRLNSAVKCVDWKGKKGVRLEFEAGGIMEFDKVVVTTSLAVLKKNPKLFKPLLPQSKRKAIDDMGAGLIEKMAVKFDRRFWSTVDKNGAHTEYFGKVSNSKADRSLFNIFYDFSGKDPSGKDTYVLMSYVTADHVNIVNEMSDEQVAEKFVESLRRMFPKAIINPIGQMVSHWGADPHIGMSYTFVPFGADGDATYNKLKETIDDKIYFAGEHTIAAEPQTMAGAYISGLREASKIVLSAKRSELSDN</sequence>
<name>A0A1I7UZG6_9PELO</name>
<feature type="region of interest" description="Disordered" evidence="18">
    <location>
        <begin position="32"/>
        <end position="65"/>
    </location>
</feature>
<dbReference type="eggNOG" id="KOG0029">
    <property type="taxonomic scope" value="Eukaryota"/>
</dbReference>
<dbReference type="InterPro" id="IPR002937">
    <property type="entry name" value="Amino_oxidase"/>
</dbReference>
<dbReference type="SUPFAM" id="SSF51905">
    <property type="entry name" value="FAD/NAD(P)-binding domain"/>
    <property type="match status" value="1"/>
</dbReference>
<dbReference type="GO" id="GO:0030246">
    <property type="term" value="F:carbohydrate binding"/>
    <property type="evidence" value="ECO:0007669"/>
    <property type="project" value="UniProtKB-KW"/>
</dbReference>
<dbReference type="InterPro" id="IPR045885">
    <property type="entry name" value="GalNAc-T"/>
</dbReference>
<dbReference type="InterPro" id="IPR009057">
    <property type="entry name" value="Homeodomain-like_sf"/>
</dbReference>
<evidence type="ECO:0000256" key="14">
    <source>
        <dbReference type="ARBA" id="ARBA00023136"/>
    </source>
</evidence>
<dbReference type="eggNOG" id="KOG3738">
    <property type="taxonomic scope" value="Eukaryota"/>
</dbReference>
<dbReference type="FunFam" id="3.90.550.10:FF:000021">
    <property type="entry name" value="Polypeptide N-acetylgalactosaminyltransferase"/>
    <property type="match status" value="1"/>
</dbReference>
<comment type="pathway">
    <text evidence="4">Protein modification; protein glycosylation.</text>
</comment>
<dbReference type="Pfam" id="PF01593">
    <property type="entry name" value="Amino_oxidase"/>
    <property type="match status" value="1"/>
</dbReference>
<evidence type="ECO:0000256" key="17">
    <source>
        <dbReference type="ARBA" id="ARBA00023211"/>
    </source>
</evidence>
<dbReference type="InterPro" id="IPR036388">
    <property type="entry name" value="WH-like_DNA-bd_sf"/>
</dbReference>
<dbReference type="CDD" id="cd02510">
    <property type="entry name" value="pp-GalNAc-T"/>
    <property type="match status" value="1"/>
</dbReference>